<proteinExistence type="predicted"/>
<evidence type="ECO:0008006" key="3">
    <source>
        <dbReference type="Google" id="ProtNLM"/>
    </source>
</evidence>
<evidence type="ECO:0000313" key="2">
    <source>
        <dbReference type="EMBL" id="EEN66587.1"/>
    </source>
</evidence>
<dbReference type="EMBL" id="GG666475">
    <property type="protein sequence ID" value="EEN66587.1"/>
    <property type="molecule type" value="Genomic_DNA"/>
</dbReference>
<organism>
    <name type="scientific">Branchiostoma floridae</name>
    <name type="common">Florida lancelet</name>
    <name type="synonym">Amphioxus</name>
    <dbReference type="NCBI Taxonomy" id="7739"/>
    <lineage>
        <taxon>Eukaryota</taxon>
        <taxon>Metazoa</taxon>
        <taxon>Chordata</taxon>
        <taxon>Cephalochordata</taxon>
        <taxon>Leptocardii</taxon>
        <taxon>Amphioxiformes</taxon>
        <taxon>Branchiostomatidae</taxon>
        <taxon>Branchiostoma</taxon>
    </lineage>
</organism>
<dbReference type="InterPro" id="IPR011990">
    <property type="entry name" value="TPR-like_helical_dom_sf"/>
</dbReference>
<accession>C3XZ23</accession>
<gene>
    <name evidence="2" type="ORF">BRAFLDRAFT_117855</name>
</gene>
<dbReference type="SUPFAM" id="SSF48452">
    <property type="entry name" value="TPR-like"/>
    <property type="match status" value="2"/>
</dbReference>
<feature type="region of interest" description="Disordered" evidence="1">
    <location>
        <begin position="155"/>
        <end position="178"/>
    </location>
</feature>
<protein>
    <recommendedName>
        <fullName evidence="3">Tetratricopeptide repeat protein</fullName>
    </recommendedName>
</protein>
<sequence>MDKDRSQMKQLLRLVWITMEKVDFKQKWAQPVQVSRMDEAERFFTEVLTSACKERTIIPIGQVCAVVGLGELYLLRHDPKSLVKAAALFNTALELCQESEVGAQNNSSPSALIEQEEQQGLLGDYKRRLSPRRERCAAAFALLLQTRNRAEAADIADMPETHRPQIDSEGSSPASSLASQGYSYLKDDEFPKAAFLLKKALAACGEKDIEDRAKYSQDLGDALRKMGDVQQAIVHLQRALQERILLNDEADEGDVATAQLLALFGACLSAGEQFDLAYAYMEAAEETLPMYLDENDPDLNESRKMNDLLRMASLAREGKTEEAGKIFRNVDPTASDLYRSLASHTYDKGLLLETIQFHETAMVFAPDNTSNQHNMACMYHARAQYAREAGNDDIYNKIVRLAEKNFRQAISQNEKDGNPGMGLLAEYGNFLCRNEQWSDAIPVLREVVDRPKSTEDASGLIYNQMEMITLLDEIKAEVKNAKDKSLPVSQRHLAYYLLTRALKETGEEEKADQTAQEFQADLDSGDKLFSWSLLGYALRHAGRPQEASAAFMRAFDDERSEDLARQNFSACLVSSNLNKPDGPAEQPTYKPTQEEILDLD</sequence>
<dbReference type="InParanoid" id="C3XZ23"/>
<name>C3XZ23_BRAFL</name>
<dbReference type="AlphaFoldDB" id="C3XZ23"/>
<dbReference type="InterPro" id="IPR019734">
    <property type="entry name" value="TPR_rpt"/>
</dbReference>
<dbReference type="SMART" id="SM00028">
    <property type="entry name" value="TPR"/>
    <property type="match status" value="5"/>
</dbReference>
<reference evidence="2" key="1">
    <citation type="journal article" date="2008" name="Nature">
        <title>The amphioxus genome and the evolution of the chordate karyotype.</title>
        <authorList>
            <consortium name="US DOE Joint Genome Institute (JGI-PGF)"/>
            <person name="Putnam N.H."/>
            <person name="Butts T."/>
            <person name="Ferrier D.E.K."/>
            <person name="Furlong R.F."/>
            <person name="Hellsten U."/>
            <person name="Kawashima T."/>
            <person name="Robinson-Rechavi M."/>
            <person name="Shoguchi E."/>
            <person name="Terry A."/>
            <person name="Yu J.-K."/>
            <person name="Benito-Gutierrez E.L."/>
            <person name="Dubchak I."/>
            <person name="Garcia-Fernandez J."/>
            <person name="Gibson-Brown J.J."/>
            <person name="Grigoriev I.V."/>
            <person name="Horton A.C."/>
            <person name="de Jong P.J."/>
            <person name="Jurka J."/>
            <person name="Kapitonov V.V."/>
            <person name="Kohara Y."/>
            <person name="Kuroki Y."/>
            <person name="Lindquist E."/>
            <person name="Lucas S."/>
            <person name="Osoegawa K."/>
            <person name="Pennacchio L.A."/>
            <person name="Salamov A.A."/>
            <person name="Satou Y."/>
            <person name="Sauka-Spengler T."/>
            <person name="Schmutz J."/>
            <person name="Shin-I T."/>
            <person name="Toyoda A."/>
            <person name="Bronner-Fraser M."/>
            <person name="Fujiyama A."/>
            <person name="Holland L.Z."/>
            <person name="Holland P.W.H."/>
            <person name="Satoh N."/>
            <person name="Rokhsar D.S."/>
        </authorList>
    </citation>
    <scope>NUCLEOTIDE SEQUENCE [LARGE SCALE GENOMIC DNA]</scope>
    <source>
        <strain evidence="2">S238N-H82</strain>
        <tissue evidence="2">Testes</tissue>
    </source>
</reference>
<dbReference type="Gene3D" id="1.25.40.10">
    <property type="entry name" value="Tetratricopeptide repeat domain"/>
    <property type="match status" value="2"/>
</dbReference>
<feature type="region of interest" description="Disordered" evidence="1">
    <location>
        <begin position="574"/>
        <end position="600"/>
    </location>
</feature>
<feature type="compositionally biased region" description="Low complexity" evidence="1">
    <location>
        <begin position="168"/>
        <end position="178"/>
    </location>
</feature>
<evidence type="ECO:0000256" key="1">
    <source>
        <dbReference type="SAM" id="MobiDB-lite"/>
    </source>
</evidence>